<dbReference type="GO" id="GO:0019216">
    <property type="term" value="P:regulation of lipid metabolic process"/>
    <property type="evidence" value="ECO:0007669"/>
    <property type="project" value="TreeGrafter"/>
</dbReference>
<dbReference type="SUPFAM" id="SSF56601">
    <property type="entry name" value="beta-lactamase/transpeptidase-like"/>
    <property type="match status" value="1"/>
</dbReference>
<feature type="chain" id="PRO_5019327974" description="Beta-lactamase-related domain-containing protein" evidence="1">
    <location>
        <begin position="20"/>
        <end position="521"/>
    </location>
</feature>
<evidence type="ECO:0000259" key="2">
    <source>
        <dbReference type="Pfam" id="PF00144"/>
    </source>
</evidence>
<keyword evidence="4" id="KW-1185">Reference proteome</keyword>
<dbReference type="EMBL" id="RQTK01000249">
    <property type="protein sequence ID" value="RUS83316.1"/>
    <property type="molecule type" value="Genomic_DNA"/>
</dbReference>
<organism evidence="3 4">
    <name type="scientific">Elysia chlorotica</name>
    <name type="common">Eastern emerald elysia</name>
    <name type="synonym">Sea slug</name>
    <dbReference type="NCBI Taxonomy" id="188477"/>
    <lineage>
        <taxon>Eukaryota</taxon>
        <taxon>Metazoa</taxon>
        <taxon>Spiralia</taxon>
        <taxon>Lophotrochozoa</taxon>
        <taxon>Mollusca</taxon>
        <taxon>Gastropoda</taxon>
        <taxon>Heterobranchia</taxon>
        <taxon>Euthyneura</taxon>
        <taxon>Panpulmonata</taxon>
        <taxon>Sacoglossa</taxon>
        <taxon>Placobranchoidea</taxon>
        <taxon>Plakobranchidae</taxon>
        <taxon>Elysia</taxon>
    </lineage>
</organism>
<sequence length="521" mass="58081">LTFVCAAFVLLYLFQDSISVPRIGRCSTSCSADTQAKIKKNSEKVADTGKVKEKDCPQRWGQKDKTTSIKLEDAIQKSKIICHRKKEELACPGLVVSVSVDGRQVYAEGFGYSDLENEVPIQSDSVMRIASISKSLTTVIVAKMWESGQIDLDNKVQHYLPEFPQKFYMGEKVDITVGQLLNHTSGIRHYKKNDDPVHAFDEQVVNIVKKTREASHLPFYTAGAVQKKVQDQVESKMPFDSFQKTKETEIFSKENFPSTAKSLALFQNDPLICKPGSKFSYTTHGFTLLSAVVEAVAQKPFAQMVTRTFHSLGMKESYLDRPDPIVYKRARNYMKNKAGKVLNAPYVDCSYKWGGGGLLSTTEDLVKFGNILLYSAQHKEEDPGPPGYLKASTVWKFWSPLDGNQSITPLYGLGFELTPDEQYYGMCERHTFGTGHTGNAVGASSMLFILPRYSESEKLISRTGSGQFETLGKERQEKCMAVKNGLPQGVVVAVIVNLPSIDLRATAIEIARTFEKVDFSL</sequence>
<gene>
    <name evidence="3" type="ORF">EGW08_008938</name>
</gene>
<proteinExistence type="predicted"/>
<comment type="caution">
    <text evidence="3">The sequence shown here is derived from an EMBL/GenBank/DDBJ whole genome shotgun (WGS) entry which is preliminary data.</text>
</comment>
<dbReference type="Pfam" id="PF00144">
    <property type="entry name" value="Beta-lactamase"/>
    <property type="match status" value="1"/>
</dbReference>
<dbReference type="Gene3D" id="3.40.710.10">
    <property type="entry name" value="DD-peptidase/beta-lactamase superfamily"/>
    <property type="match status" value="2"/>
</dbReference>
<feature type="domain" description="Beta-lactamase-related" evidence="2">
    <location>
        <begin position="88"/>
        <end position="498"/>
    </location>
</feature>
<feature type="non-terminal residue" evidence="3">
    <location>
        <position position="1"/>
    </location>
</feature>
<dbReference type="GO" id="GO:0005739">
    <property type="term" value="C:mitochondrion"/>
    <property type="evidence" value="ECO:0007669"/>
    <property type="project" value="TreeGrafter"/>
</dbReference>
<dbReference type="InterPro" id="IPR052794">
    <property type="entry name" value="Mito_Ser_Protease_LACTB"/>
</dbReference>
<evidence type="ECO:0000256" key="1">
    <source>
        <dbReference type="SAM" id="SignalP"/>
    </source>
</evidence>
<dbReference type="PANTHER" id="PTHR46520:SF1">
    <property type="entry name" value="SERINE BETA-LACTAMASE-LIKE PROTEIN LACTB, MITOCHONDRIAL"/>
    <property type="match status" value="1"/>
</dbReference>
<dbReference type="GO" id="GO:0008233">
    <property type="term" value="F:peptidase activity"/>
    <property type="evidence" value="ECO:0007669"/>
    <property type="project" value="TreeGrafter"/>
</dbReference>
<evidence type="ECO:0000313" key="3">
    <source>
        <dbReference type="EMBL" id="RUS83316.1"/>
    </source>
</evidence>
<dbReference type="PANTHER" id="PTHR46520">
    <property type="entry name" value="SERINE BETA-LACTAMASE-LIKE PROTEIN LACTB, MITOCHONDRIAL"/>
    <property type="match status" value="1"/>
</dbReference>
<accession>A0A433TP80</accession>
<feature type="signal peptide" evidence="1">
    <location>
        <begin position="1"/>
        <end position="19"/>
    </location>
</feature>
<dbReference type="STRING" id="188477.A0A433TP80"/>
<keyword evidence="1" id="KW-0732">Signal</keyword>
<dbReference type="GO" id="GO:0006508">
    <property type="term" value="P:proteolysis"/>
    <property type="evidence" value="ECO:0007669"/>
    <property type="project" value="TreeGrafter"/>
</dbReference>
<evidence type="ECO:0000313" key="4">
    <source>
        <dbReference type="Proteomes" id="UP000271974"/>
    </source>
</evidence>
<name>A0A433TP80_ELYCH</name>
<reference evidence="3 4" key="1">
    <citation type="submission" date="2019-01" db="EMBL/GenBank/DDBJ databases">
        <title>A draft genome assembly of the solar-powered sea slug Elysia chlorotica.</title>
        <authorList>
            <person name="Cai H."/>
            <person name="Li Q."/>
            <person name="Fang X."/>
            <person name="Li J."/>
            <person name="Curtis N.E."/>
            <person name="Altenburger A."/>
            <person name="Shibata T."/>
            <person name="Feng M."/>
            <person name="Maeda T."/>
            <person name="Schwartz J.A."/>
            <person name="Shigenobu S."/>
            <person name="Lundholm N."/>
            <person name="Nishiyama T."/>
            <person name="Yang H."/>
            <person name="Hasebe M."/>
            <person name="Li S."/>
            <person name="Pierce S.K."/>
            <person name="Wang J."/>
        </authorList>
    </citation>
    <scope>NUCLEOTIDE SEQUENCE [LARGE SCALE GENOMIC DNA]</scope>
    <source>
        <strain evidence="3">EC2010</strain>
        <tissue evidence="3">Whole organism of an adult</tissue>
    </source>
</reference>
<dbReference type="InterPro" id="IPR001466">
    <property type="entry name" value="Beta-lactam-related"/>
</dbReference>
<dbReference type="Proteomes" id="UP000271974">
    <property type="component" value="Unassembled WGS sequence"/>
</dbReference>
<protein>
    <recommendedName>
        <fullName evidence="2">Beta-lactamase-related domain-containing protein</fullName>
    </recommendedName>
</protein>
<dbReference type="AlphaFoldDB" id="A0A433TP80"/>
<dbReference type="InterPro" id="IPR012338">
    <property type="entry name" value="Beta-lactam/transpept-like"/>
</dbReference>
<dbReference type="OrthoDB" id="5946976at2759"/>